<dbReference type="PANTHER" id="PTHR28154:SF1">
    <property type="entry name" value="CELL WALL SYNTHESIS PROTEIN KNH1-RELATED"/>
    <property type="match status" value="1"/>
</dbReference>
<reference evidence="2 3" key="1">
    <citation type="journal article" date="2016" name="Mol. Biol. Evol.">
        <title>Comparative Genomics of Early-Diverging Mushroom-Forming Fungi Provides Insights into the Origins of Lignocellulose Decay Capabilities.</title>
        <authorList>
            <person name="Nagy L.G."/>
            <person name="Riley R."/>
            <person name="Tritt A."/>
            <person name="Adam C."/>
            <person name="Daum C."/>
            <person name="Floudas D."/>
            <person name="Sun H."/>
            <person name="Yadav J.S."/>
            <person name="Pangilinan J."/>
            <person name="Larsson K.H."/>
            <person name="Matsuura K."/>
            <person name="Barry K."/>
            <person name="Labutti K."/>
            <person name="Kuo R."/>
            <person name="Ohm R.A."/>
            <person name="Bhattacharya S.S."/>
            <person name="Shirouzu T."/>
            <person name="Yoshinaga Y."/>
            <person name="Martin F.M."/>
            <person name="Grigoriev I.V."/>
            <person name="Hibbett D.S."/>
        </authorList>
    </citation>
    <scope>NUCLEOTIDE SEQUENCE [LARGE SCALE GENOMIC DNA]</scope>
    <source>
        <strain evidence="2 3">HHB12733</strain>
    </source>
</reference>
<feature type="region of interest" description="Disordered" evidence="1">
    <location>
        <begin position="79"/>
        <end position="117"/>
    </location>
</feature>
<organism evidence="2 3">
    <name type="scientific">Calocera cornea HHB12733</name>
    <dbReference type="NCBI Taxonomy" id="1353952"/>
    <lineage>
        <taxon>Eukaryota</taxon>
        <taxon>Fungi</taxon>
        <taxon>Dikarya</taxon>
        <taxon>Basidiomycota</taxon>
        <taxon>Agaricomycotina</taxon>
        <taxon>Dacrymycetes</taxon>
        <taxon>Dacrymycetales</taxon>
        <taxon>Dacrymycetaceae</taxon>
        <taxon>Calocera</taxon>
    </lineage>
</organism>
<dbReference type="PANTHER" id="PTHR28154">
    <property type="entry name" value="CELL WALL SYNTHESIS PROTEIN KNH1-RELATED"/>
    <property type="match status" value="1"/>
</dbReference>
<gene>
    <name evidence="2" type="ORF">CALCODRAFT_493023</name>
</gene>
<dbReference type="InterPro" id="IPR045328">
    <property type="entry name" value="Kre9/Knh1"/>
</dbReference>
<proteinExistence type="predicted"/>
<dbReference type="EMBL" id="KV423935">
    <property type="protein sequence ID" value="KZT60030.1"/>
    <property type="molecule type" value="Genomic_DNA"/>
</dbReference>
<protein>
    <submittedName>
        <fullName evidence="2">Uncharacterized protein</fullName>
    </submittedName>
</protein>
<dbReference type="AlphaFoldDB" id="A0A165I1X8"/>
<keyword evidence="3" id="KW-1185">Reference proteome</keyword>
<accession>A0A165I1X8</accession>
<name>A0A165I1X8_9BASI</name>
<dbReference type="Proteomes" id="UP000076842">
    <property type="component" value="Unassembled WGS sequence"/>
</dbReference>
<evidence type="ECO:0000313" key="2">
    <source>
        <dbReference type="EMBL" id="KZT60030.1"/>
    </source>
</evidence>
<sequence length="151" mass="14777">MIIGSVNVATTASIQFTVDPTIGPDSSAYFIRFTSAAYHDPTTPTYPYEQFSARFTMTGMTGTFNATVQSQINGATGAAALPTSSAAPPSSSHAASNTPAASGAGSNTSSAKGASNTGAAKSAAFPRVAAPSSGAQAAAALLAAVVLALAL</sequence>
<dbReference type="STRING" id="1353952.A0A165I1X8"/>
<dbReference type="GO" id="GO:0042546">
    <property type="term" value="P:cell wall biogenesis"/>
    <property type="evidence" value="ECO:0007669"/>
    <property type="project" value="InterPro"/>
</dbReference>
<dbReference type="OrthoDB" id="2432613at2759"/>
<dbReference type="InParanoid" id="A0A165I1X8"/>
<dbReference type="GO" id="GO:0006078">
    <property type="term" value="P:(1-&gt;6)-beta-D-glucan biosynthetic process"/>
    <property type="evidence" value="ECO:0007669"/>
    <property type="project" value="InterPro"/>
</dbReference>
<evidence type="ECO:0000256" key="1">
    <source>
        <dbReference type="SAM" id="MobiDB-lite"/>
    </source>
</evidence>
<evidence type="ECO:0000313" key="3">
    <source>
        <dbReference type="Proteomes" id="UP000076842"/>
    </source>
</evidence>